<dbReference type="Pfam" id="PF00126">
    <property type="entry name" value="HTH_1"/>
    <property type="match status" value="1"/>
</dbReference>
<reference evidence="6 7" key="1">
    <citation type="submission" date="2023-03" db="EMBL/GenBank/DDBJ databases">
        <title>Draft genome sequence of Streptomyces sp. K1PA1 isolated from peat swamp forest in Thailand.</title>
        <authorList>
            <person name="Klaysubun C."/>
            <person name="Duangmal K."/>
        </authorList>
    </citation>
    <scope>NUCLEOTIDE SEQUENCE [LARGE SCALE GENOMIC DNA]</scope>
    <source>
        <strain evidence="6 7">K1PA1</strain>
    </source>
</reference>
<evidence type="ECO:0000256" key="2">
    <source>
        <dbReference type="ARBA" id="ARBA00023015"/>
    </source>
</evidence>
<dbReference type="PANTHER" id="PTHR30346:SF17">
    <property type="entry name" value="LYSR FAMILY TRANSCRIPTIONAL REGULATOR"/>
    <property type="match status" value="1"/>
</dbReference>
<evidence type="ECO:0000256" key="3">
    <source>
        <dbReference type="ARBA" id="ARBA00023125"/>
    </source>
</evidence>
<sequence length="292" mass="31397">MDGTHGLELRPLRYFAAVAEAGTVTEAARRLHLARPSLSQQIAQLERRIGIPLFRRLPRGMELTDAGRHLLAGVHQALSVLDTAVAAARTLPPPAAVGVCRGVPAEVLEHTERILTRDRPVRAAHERVDSARQPDLLRGGALALGILRAPLDHARGPAVRTVRDEPLGVVMHGGHPLAGRSELRWDDLAAQRLLWFPEHRAPGYASAVRARLAEHGWTPDTFVEDSGSGTLFRHALVGRDDVVALRPGSAAADADPALVHRPVGPRPPRERLLLAAAADSLWAGLLPPVTAV</sequence>
<dbReference type="Pfam" id="PF03466">
    <property type="entry name" value="LysR_substrate"/>
    <property type="match status" value="1"/>
</dbReference>
<dbReference type="Proteomes" id="UP001221150">
    <property type="component" value="Unassembled WGS sequence"/>
</dbReference>
<evidence type="ECO:0000256" key="1">
    <source>
        <dbReference type="ARBA" id="ARBA00009437"/>
    </source>
</evidence>
<keyword evidence="3" id="KW-0238">DNA-binding</keyword>
<evidence type="ECO:0000313" key="7">
    <source>
        <dbReference type="Proteomes" id="UP001221150"/>
    </source>
</evidence>
<dbReference type="RefSeq" id="WP_276108130.1">
    <property type="nucleotide sequence ID" value="NZ_JARJBB010000003.1"/>
</dbReference>
<keyword evidence="7" id="KW-1185">Reference proteome</keyword>
<dbReference type="InterPro" id="IPR036390">
    <property type="entry name" value="WH_DNA-bd_sf"/>
</dbReference>
<dbReference type="InterPro" id="IPR000847">
    <property type="entry name" value="LysR_HTH_N"/>
</dbReference>
<dbReference type="PROSITE" id="PS50931">
    <property type="entry name" value="HTH_LYSR"/>
    <property type="match status" value="1"/>
</dbReference>
<name>A0ABT6A1R4_9ACTN</name>
<comment type="similarity">
    <text evidence="1">Belongs to the LysR transcriptional regulatory family.</text>
</comment>
<gene>
    <name evidence="6" type="ORF">P3H78_08030</name>
</gene>
<dbReference type="SUPFAM" id="SSF53850">
    <property type="entry name" value="Periplasmic binding protein-like II"/>
    <property type="match status" value="1"/>
</dbReference>
<comment type="caution">
    <text evidence="6">The sequence shown here is derived from an EMBL/GenBank/DDBJ whole genome shotgun (WGS) entry which is preliminary data.</text>
</comment>
<proteinExistence type="inferred from homology"/>
<keyword evidence="4" id="KW-0804">Transcription</keyword>
<feature type="domain" description="HTH lysR-type" evidence="5">
    <location>
        <begin position="7"/>
        <end position="64"/>
    </location>
</feature>
<evidence type="ECO:0000259" key="5">
    <source>
        <dbReference type="PROSITE" id="PS50931"/>
    </source>
</evidence>
<dbReference type="InterPro" id="IPR036388">
    <property type="entry name" value="WH-like_DNA-bd_sf"/>
</dbReference>
<dbReference type="SUPFAM" id="SSF46785">
    <property type="entry name" value="Winged helix' DNA-binding domain"/>
    <property type="match status" value="1"/>
</dbReference>
<dbReference type="Gene3D" id="3.40.190.10">
    <property type="entry name" value="Periplasmic binding protein-like II"/>
    <property type="match status" value="2"/>
</dbReference>
<evidence type="ECO:0000256" key="4">
    <source>
        <dbReference type="ARBA" id="ARBA00023163"/>
    </source>
</evidence>
<dbReference type="Gene3D" id="1.10.10.10">
    <property type="entry name" value="Winged helix-like DNA-binding domain superfamily/Winged helix DNA-binding domain"/>
    <property type="match status" value="1"/>
</dbReference>
<dbReference type="PRINTS" id="PR00039">
    <property type="entry name" value="HTHLYSR"/>
</dbReference>
<protein>
    <submittedName>
        <fullName evidence="6">LysR family transcriptional regulator</fullName>
    </submittedName>
</protein>
<dbReference type="EMBL" id="JARJBB010000003">
    <property type="protein sequence ID" value="MDF3298583.1"/>
    <property type="molecule type" value="Genomic_DNA"/>
</dbReference>
<keyword evidence="2" id="KW-0805">Transcription regulation</keyword>
<dbReference type="PANTHER" id="PTHR30346">
    <property type="entry name" value="TRANSCRIPTIONAL DUAL REGULATOR HCAR-RELATED"/>
    <property type="match status" value="1"/>
</dbReference>
<organism evidence="6 7">
    <name type="scientific">Streptomyces tropicalis</name>
    <dbReference type="NCBI Taxonomy" id="3034234"/>
    <lineage>
        <taxon>Bacteria</taxon>
        <taxon>Bacillati</taxon>
        <taxon>Actinomycetota</taxon>
        <taxon>Actinomycetes</taxon>
        <taxon>Kitasatosporales</taxon>
        <taxon>Streptomycetaceae</taxon>
        <taxon>Streptomyces</taxon>
    </lineage>
</organism>
<evidence type="ECO:0000313" key="6">
    <source>
        <dbReference type="EMBL" id="MDF3298583.1"/>
    </source>
</evidence>
<dbReference type="InterPro" id="IPR005119">
    <property type="entry name" value="LysR_subst-bd"/>
</dbReference>
<accession>A0ABT6A1R4</accession>